<dbReference type="Proteomes" id="UP000249130">
    <property type="component" value="Unassembled WGS sequence"/>
</dbReference>
<dbReference type="InterPro" id="IPR036265">
    <property type="entry name" value="HIT-like_sf"/>
</dbReference>
<comment type="caution">
    <text evidence="3">The sequence shown here is derived from an EMBL/GenBank/DDBJ whole genome shotgun (WGS) entry which is preliminary data.</text>
</comment>
<protein>
    <submittedName>
        <fullName evidence="3">HIT family protein</fullName>
    </submittedName>
</protein>
<dbReference type="OrthoDB" id="9799145at2"/>
<reference evidence="3 4" key="1">
    <citation type="submission" date="2017-07" db="EMBL/GenBank/DDBJ databases">
        <title>Draft Genome Sequences of Select Purple Nonsulfur Bacteria.</title>
        <authorList>
            <person name="Lasarre B."/>
            <person name="Mckinlay J.B."/>
        </authorList>
    </citation>
    <scope>NUCLEOTIDE SEQUENCE [LARGE SCALE GENOMIC DNA]</scope>
    <source>
        <strain evidence="3 4">DSM 5909</strain>
    </source>
</reference>
<dbReference type="InterPro" id="IPR011146">
    <property type="entry name" value="HIT-like"/>
</dbReference>
<evidence type="ECO:0000256" key="1">
    <source>
        <dbReference type="PROSITE-ProRule" id="PRU00464"/>
    </source>
</evidence>
<gene>
    <name evidence="3" type="ORF">CH341_26940</name>
</gene>
<comment type="caution">
    <text evidence="1">Lacks conserved residue(s) required for the propagation of feature annotation.</text>
</comment>
<keyword evidence="4" id="KW-1185">Reference proteome</keyword>
<accession>A0A327KUB2</accession>
<dbReference type="SUPFAM" id="SSF54197">
    <property type="entry name" value="HIT-like"/>
    <property type="match status" value="1"/>
</dbReference>
<sequence>MSDSSAAWSLHPQLAKDTINIGDLPLCRVLVIQDANYPWLLLVPRRTGVAEIIDLDEVEQAQLMTEIARVGRALKAVTECDKLNVAALGNVVPQLHVHLIARRTTDAAWPRPVWGVVPPLAHDPKEVEAFIRALRKRIWLASD</sequence>
<dbReference type="AlphaFoldDB" id="A0A327KUB2"/>
<evidence type="ECO:0000313" key="4">
    <source>
        <dbReference type="Proteomes" id="UP000249130"/>
    </source>
</evidence>
<feature type="domain" description="HIT" evidence="2">
    <location>
        <begin position="40"/>
        <end position="109"/>
    </location>
</feature>
<name>A0A327KUB2_9BRAD</name>
<dbReference type="PIRSF" id="PIRSF000714">
    <property type="entry name" value="HIT"/>
    <property type="match status" value="1"/>
</dbReference>
<dbReference type="PROSITE" id="PS51084">
    <property type="entry name" value="HIT_2"/>
    <property type="match status" value="1"/>
</dbReference>
<evidence type="ECO:0000259" key="2">
    <source>
        <dbReference type="PROSITE" id="PS51084"/>
    </source>
</evidence>
<dbReference type="EMBL" id="NPEX01000324">
    <property type="protein sequence ID" value="RAI38908.1"/>
    <property type="molecule type" value="Genomic_DNA"/>
</dbReference>
<dbReference type="Gene3D" id="3.30.428.10">
    <property type="entry name" value="HIT-like"/>
    <property type="match status" value="1"/>
</dbReference>
<dbReference type="GO" id="GO:0003824">
    <property type="term" value="F:catalytic activity"/>
    <property type="evidence" value="ECO:0007669"/>
    <property type="project" value="InterPro"/>
</dbReference>
<organism evidence="3 4">
    <name type="scientific">Rhodoplanes roseus</name>
    <dbReference type="NCBI Taxonomy" id="29409"/>
    <lineage>
        <taxon>Bacteria</taxon>
        <taxon>Pseudomonadati</taxon>
        <taxon>Pseudomonadota</taxon>
        <taxon>Alphaproteobacteria</taxon>
        <taxon>Hyphomicrobiales</taxon>
        <taxon>Nitrobacteraceae</taxon>
        <taxon>Rhodoplanes</taxon>
    </lineage>
</organism>
<dbReference type="Pfam" id="PF01230">
    <property type="entry name" value="HIT"/>
    <property type="match status" value="1"/>
</dbReference>
<dbReference type="RefSeq" id="WP_111422075.1">
    <property type="nucleotide sequence ID" value="NZ_NPEX01000324.1"/>
</dbReference>
<proteinExistence type="predicted"/>
<evidence type="ECO:0000313" key="3">
    <source>
        <dbReference type="EMBL" id="RAI38908.1"/>
    </source>
</evidence>
<dbReference type="InterPro" id="IPR026026">
    <property type="entry name" value="HIT_Hint"/>
</dbReference>